<comment type="function">
    <text evidence="13">Catalyzes the oxidation of L-aspartate to iminoaspartate.</text>
</comment>
<evidence type="ECO:0000256" key="1">
    <source>
        <dbReference type="ARBA" id="ARBA00001974"/>
    </source>
</evidence>
<dbReference type="eggNOG" id="COG0029">
    <property type="taxonomic scope" value="Bacteria"/>
</dbReference>
<dbReference type="Gene3D" id="1.20.58.100">
    <property type="entry name" value="Fumarate reductase/succinate dehydrogenase flavoprotein-like, C-terminal domain"/>
    <property type="match status" value="1"/>
</dbReference>
<evidence type="ECO:0000313" key="16">
    <source>
        <dbReference type="EMBL" id="ADY54593.1"/>
    </source>
</evidence>
<dbReference type="HOGENOM" id="CLU_014312_3_0_9"/>
<protein>
    <recommendedName>
        <fullName evidence="5 11">L-aspartate oxidase</fullName>
        <ecNumber evidence="4 11">1.4.3.16</ecNumber>
    </recommendedName>
</protein>
<sequence length="539" mass="59342">MKHNAYLIPWDKKSLKVNQTEILILGSGIAGLYASLKLKGEYQVTIITKSRITESNTEHAQGGIAVALNVDDSPGVHIEDTLKAGAGLCNIEAVKIMAEKGPECVRDLINLGTEFDRVNNELDFTREAAHSKNRVLHALGDATGGEIERALVEVVQKSSGIRVEENTFVIDLLREADQSIAGALVYNEDNKKMEAWLAKAVVLATGGIGQLYKYTTNPEVATGDGLAAAYRAGAELMDMEFVQFHPTALLLPGAPSFLISEAARGEGAKLVNHQGERFMENISGKELAPRDVVARAIWSQMKTGQVYLDFTFASIQRLEERFPKISKTCLQYGIDITKTPVPIGPAAHYMMGGIKVNNGGETNLPNLYACGECACSGLHGANRLASNSLLDGLVFSAVIAGTIKKKKLTMPTWAEIINFPASQEGIQDTIKETKGPPQLKSEIREIMWEKVGIIRHEEGLREAAQTLEHYSHHFFPELRVEEMELANMLELSLLIAEAALHRHESRGGHFRSDYPLAREDWRKHCVQKKGDRNISYESI</sequence>
<evidence type="ECO:0000259" key="15">
    <source>
        <dbReference type="Pfam" id="PF02910"/>
    </source>
</evidence>
<dbReference type="STRING" id="645991.Sgly_0222"/>
<keyword evidence="6 13" id="KW-0285">Flavoprotein</keyword>
<dbReference type="GO" id="GO:0033765">
    <property type="term" value="F:steroid dehydrogenase activity, acting on the CH-CH group of donors"/>
    <property type="evidence" value="ECO:0007669"/>
    <property type="project" value="UniProtKB-ARBA"/>
</dbReference>
<dbReference type="Gene3D" id="3.90.700.10">
    <property type="entry name" value="Succinate dehydrogenase/fumarate reductase flavoprotein, catalytic domain"/>
    <property type="match status" value="1"/>
</dbReference>
<evidence type="ECO:0000256" key="10">
    <source>
        <dbReference type="ARBA" id="ARBA00048305"/>
    </source>
</evidence>
<comment type="subcellular location">
    <subcellularLocation>
        <location evidence="13">Cytoplasm</location>
    </subcellularLocation>
</comment>
<evidence type="ECO:0000256" key="4">
    <source>
        <dbReference type="ARBA" id="ARBA00012173"/>
    </source>
</evidence>
<comment type="cofactor">
    <cofactor evidence="1 13">
        <name>FAD</name>
        <dbReference type="ChEBI" id="CHEBI:57692"/>
    </cofactor>
</comment>
<comment type="similarity">
    <text evidence="3 13">Belongs to the FAD-dependent oxidoreductase 2 family. NadB subfamily.</text>
</comment>
<feature type="domain" description="Fumarate reductase/succinate dehydrogenase flavoprotein-like C-terminal" evidence="15">
    <location>
        <begin position="441"/>
        <end position="538"/>
    </location>
</feature>
<dbReference type="PANTHER" id="PTHR42716:SF2">
    <property type="entry name" value="L-ASPARTATE OXIDASE, CHLOROPLASTIC"/>
    <property type="match status" value="1"/>
</dbReference>
<dbReference type="InterPro" id="IPR037099">
    <property type="entry name" value="Fum_R/Succ_DH_flav-like_C_sf"/>
</dbReference>
<dbReference type="InterPro" id="IPR027477">
    <property type="entry name" value="Succ_DH/fumarate_Rdtase_cat_sf"/>
</dbReference>
<keyword evidence="9 13" id="KW-0560">Oxidoreductase</keyword>
<evidence type="ECO:0000256" key="11">
    <source>
        <dbReference type="NCBIfam" id="TIGR00551"/>
    </source>
</evidence>
<comment type="pathway">
    <text evidence="2 13">Cofactor biosynthesis; NAD(+) biosynthesis; iminoaspartate from L-aspartate (oxidase route): step 1/1.</text>
</comment>
<dbReference type="PRINTS" id="PR00368">
    <property type="entry name" value="FADPNR"/>
</dbReference>
<dbReference type="SUPFAM" id="SSF56425">
    <property type="entry name" value="Succinate dehydrogenase/fumarate reductase flavoprotein, catalytic domain"/>
    <property type="match status" value="1"/>
</dbReference>
<dbReference type="NCBIfam" id="TIGR00551">
    <property type="entry name" value="nadB"/>
    <property type="match status" value="1"/>
</dbReference>
<dbReference type="PIRSF" id="PIRSF000171">
    <property type="entry name" value="SDHA_APRA_LASPO"/>
    <property type="match status" value="1"/>
</dbReference>
<reference evidence="16 17" key="1">
    <citation type="journal article" date="2011" name="Stand. Genomic Sci.">
        <title>Complete genome sequence of Syntrophobotulus glycolicus type strain (FlGlyR).</title>
        <authorList>
            <person name="Han C."/>
            <person name="Mwirichia R."/>
            <person name="Chertkov O."/>
            <person name="Held B."/>
            <person name="Lapidus A."/>
            <person name="Nolan M."/>
            <person name="Lucas S."/>
            <person name="Hammon N."/>
            <person name="Deshpande S."/>
            <person name="Cheng J.F."/>
            <person name="Tapia R."/>
            <person name="Goodwin L."/>
            <person name="Pitluck S."/>
            <person name="Huntemann M."/>
            <person name="Liolios K."/>
            <person name="Ivanova N."/>
            <person name="Pagani I."/>
            <person name="Mavromatis K."/>
            <person name="Ovchinikova G."/>
            <person name="Pati A."/>
            <person name="Chen A."/>
            <person name="Palaniappan K."/>
            <person name="Land M."/>
            <person name="Hauser L."/>
            <person name="Brambilla E.M."/>
            <person name="Rohde M."/>
            <person name="Spring S."/>
            <person name="Sikorski J."/>
            <person name="Goker M."/>
            <person name="Woyke T."/>
            <person name="Bristow J."/>
            <person name="Eisen J.A."/>
            <person name="Markowitz V."/>
            <person name="Hugenholtz P."/>
            <person name="Kyrpides N.C."/>
            <person name="Klenk H.P."/>
            <person name="Detter J.C."/>
        </authorList>
    </citation>
    <scope>NUCLEOTIDE SEQUENCE [LARGE SCALE GENOMIC DNA]</scope>
    <source>
        <strain evidence="17">DSM 8271 / FlGlyR</strain>
    </source>
</reference>
<evidence type="ECO:0000256" key="9">
    <source>
        <dbReference type="ARBA" id="ARBA00023002"/>
    </source>
</evidence>
<dbReference type="InterPro" id="IPR015939">
    <property type="entry name" value="Fum_Rdtase/Succ_DH_flav-like_C"/>
</dbReference>
<dbReference type="GO" id="GO:0005737">
    <property type="term" value="C:cytoplasm"/>
    <property type="evidence" value="ECO:0007669"/>
    <property type="project" value="UniProtKB-SubCell"/>
</dbReference>
<reference evidence="17" key="2">
    <citation type="submission" date="2011-02" db="EMBL/GenBank/DDBJ databases">
        <title>The complete genome of Syntrophobotulus glycolicus DSM 8271.</title>
        <authorList>
            <person name="Lucas S."/>
            <person name="Copeland A."/>
            <person name="Lapidus A."/>
            <person name="Bruce D."/>
            <person name="Goodwin L."/>
            <person name="Pitluck S."/>
            <person name="Kyrpides N."/>
            <person name="Mavromatis K."/>
            <person name="Pagani I."/>
            <person name="Ivanova N."/>
            <person name="Mikhailova N."/>
            <person name="Chertkov O."/>
            <person name="Held B."/>
            <person name="Detter J.C."/>
            <person name="Tapia R."/>
            <person name="Han C."/>
            <person name="Land M."/>
            <person name="Hauser L."/>
            <person name="Markowitz V."/>
            <person name="Cheng J.-F."/>
            <person name="Hugenholtz P."/>
            <person name="Woyke T."/>
            <person name="Wu D."/>
            <person name="Spring S."/>
            <person name="Schroeder M."/>
            <person name="Brambilla E."/>
            <person name="Klenk H.-P."/>
            <person name="Eisen J.A."/>
        </authorList>
    </citation>
    <scope>NUCLEOTIDE SEQUENCE [LARGE SCALE GENOMIC DNA]</scope>
    <source>
        <strain evidence="17">DSM 8271 / FlGlyR</strain>
    </source>
</reference>
<dbReference type="EC" id="1.4.3.16" evidence="4 11"/>
<dbReference type="SUPFAM" id="SSF51905">
    <property type="entry name" value="FAD/NAD(P)-binding domain"/>
    <property type="match status" value="1"/>
</dbReference>
<evidence type="ECO:0000256" key="3">
    <source>
        <dbReference type="ARBA" id="ARBA00008562"/>
    </source>
</evidence>
<dbReference type="AlphaFoldDB" id="F0SWA7"/>
<dbReference type="Proteomes" id="UP000007488">
    <property type="component" value="Chromosome"/>
</dbReference>
<dbReference type="EMBL" id="CP002547">
    <property type="protein sequence ID" value="ADY54593.1"/>
    <property type="molecule type" value="Genomic_DNA"/>
</dbReference>
<dbReference type="Pfam" id="PF02910">
    <property type="entry name" value="Succ_DH_flav_C"/>
    <property type="match status" value="1"/>
</dbReference>
<evidence type="ECO:0000259" key="14">
    <source>
        <dbReference type="Pfam" id="PF00890"/>
    </source>
</evidence>
<evidence type="ECO:0000256" key="8">
    <source>
        <dbReference type="ARBA" id="ARBA00022827"/>
    </source>
</evidence>
<dbReference type="InterPro" id="IPR036188">
    <property type="entry name" value="FAD/NAD-bd_sf"/>
</dbReference>
<evidence type="ECO:0000256" key="12">
    <source>
        <dbReference type="PIRSR" id="PIRSR000171-1"/>
    </source>
</evidence>
<dbReference type="RefSeq" id="WP_013623464.1">
    <property type="nucleotide sequence ID" value="NC_015172.1"/>
</dbReference>
<evidence type="ECO:0000313" key="17">
    <source>
        <dbReference type="Proteomes" id="UP000007488"/>
    </source>
</evidence>
<feature type="active site" description="Proton acceptor" evidence="12">
    <location>
        <position position="290"/>
    </location>
</feature>
<dbReference type="FunFam" id="3.90.700.10:FF:000002">
    <property type="entry name" value="L-aspartate oxidase"/>
    <property type="match status" value="1"/>
</dbReference>
<dbReference type="OrthoDB" id="9806724at2"/>
<dbReference type="Pfam" id="PF00890">
    <property type="entry name" value="FAD_binding_2"/>
    <property type="match status" value="1"/>
</dbReference>
<dbReference type="NCBIfam" id="NF005701">
    <property type="entry name" value="PRK07512.1"/>
    <property type="match status" value="1"/>
</dbReference>
<evidence type="ECO:0000256" key="13">
    <source>
        <dbReference type="RuleBase" id="RU362049"/>
    </source>
</evidence>
<evidence type="ECO:0000256" key="5">
    <source>
        <dbReference type="ARBA" id="ARBA00021901"/>
    </source>
</evidence>
<keyword evidence="8 13" id="KW-0274">FAD</keyword>
<feature type="domain" description="FAD-dependent oxidoreductase 2 FAD-binding" evidence="14">
    <location>
        <begin position="22"/>
        <end position="389"/>
    </location>
</feature>
<name>F0SWA7_SYNGF</name>
<comment type="catalytic activity">
    <reaction evidence="10">
        <text>L-aspartate + O2 = iminosuccinate + H2O2</text>
        <dbReference type="Rhea" id="RHEA:25876"/>
        <dbReference type="ChEBI" id="CHEBI:15379"/>
        <dbReference type="ChEBI" id="CHEBI:16240"/>
        <dbReference type="ChEBI" id="CHEBI:29991"/>
        <dbReference type="ChEBI" id="CHEBI:77875"/>
        <dbReference type="EC" id="1.4.3.16"/>
    </reaction>
    <physiologicalReaction direction="left-to-right" evidence="10">
        <dbReference type="Rhea" id="RHEA:25877"/>
    </physiologicalReaction>
</comment>
<dbReference type="InterPro" id="IPR005288">
    <property type="entry name" value="NadB"/>
</dbReference>
<evidence type="ECO:0000256" key="6">
    <source>
        <dbReference type="ARBA" id="ARBA00022630"/>
    </source>
</evidence>
<keyword evidence="7 13" id="KW-0662">Pyridine nucleotide biosynthesis</keyword>
<dbReference type="GO" id="GO:0008734">
    <property type="term" value="F:L-aspartate oxidase activity"/>
    <property type="evidence" value="ECO:0007669"/>
    <property type="project" value="UniProtKB-UniRule"/>
</dbReference>
<dbReference type="KEGG" id="sgy:Sgly_0222"/>
<proteinExistence type="inferred from homology"/>
<accession>F0SWA7</accession>
<dbReference type="InterPro" id="IPR003953">
    <property type="entry name" value="FAD-dep_OxRdtase_2_FAD-bd"/>
</dbReference>
<dbReference type="UniPathway" id="UPA00253">
    <property type="reaction ID" value="UER00326"/>
</dbReference>
<dbReference type="PANTHER" id="PTHR42716">
    <property type="entry name" value="L-ASPARTATE OXIDASE"/>
    <property type="match status" value="1"/>
</dbReference>
<dbReference type="Gene3D" id="3.50.50.60">
    <property type="entry name" value="FAD/NAD(P)-binding domain"/>
    <property type="match status" value="1"/>
</dbReference>
<dbReference type="GO" id="GO:0034628">
    <property type="term" value="P:'de novo' NAD+ biosynthetic process from L-aspartate"/>
    <property type="evidence" value="ECO:0007669"/>
    <property type="project" value="TreeGrafter"/>
</dbReference>
<keyword evidence="17" id="KW-1185">Reference proteome</keyword>
<evidence type="ECO:0000256" key="2">
    <source>
        <dbReference type="ARBA" id="ARBA00004950"/>
    </source>
</evidence>
<evidence type="ECO:0000256" key="7">
    <source>
        <dbReference type="ARBA" id="ARBA00022642"/>
    </source>
</evidence>
<gene>
    <name evidence="16" type="ordered locus">Sgly_0222</name>
</gene>
<organism evidence="16 17">
    <name type="scientific">Syntrophobotulus glycolicus (strain DSM 8271 / FlGlyR)</name>
    <dbReference type="NCBI Taxonomy" id="645991"/>
    <lineage>
        <taxon>Bacteria</taxon>
        <taxon>Bacillati</taxon>
        <taxon>Bacillota</taxon>
        <taxon>Clostridia</taxon>
        <taxon>Eubacteriales</taxon>
        <taxon>Desulfitobacteriaceae</taxon>
        <taxon>Syntrophobotulus</taxon>
    </lineage>
</organism>
<dbReference type="SUPFAM" id="SSF46977">
    <property type="entry name" value="Succinate dehydrogenase/fumarate reductase flavoprotein C-terminal domain"/>
    <property type="match status" value="1"/>
</dbReference>